<keyword evidence="1" id="KW-0325">Glycoprotein</keyword>
<dbReference type="GO" id="GO:0006955">
    <property type="term" value="P:immune response"/>
    <property type="evidence" value="ECO:0007669"/>
    <property type="project" value="TreeGrafter"/>
</dbReference>
<reference evidence="4" key="1">
    <citation type="submission" date="2019-04" db="EMBL/GenBank/DDBJ databases">
        <title>Genome assembly of Zosterops borbonicus 15179.</title>
        <authorList>
            <person name="Leroy T."/>
            <person name="Anselmetti Y."/>
            <person name="Tilak M.-K."/>
            <person name="Nabholz B."/>
        </authorList>
    </citation>
    <scope>NUCLEOTIDE SEQUENCE</scope>
    <source>
        <strain evidence="4">HGM_15179</strain>
        <tissue evidence="4">Muscle</tissue>
    </source>
</reference>
<evidence type="ECO:0000313" key="5">
    <source>
        <dbReference type="Proteomes" id="UP000796761"/>
    </source>
</evidence>
<dbReference type="AlphaFoldDB" id="A0A8K1DAG5"/>
<comment type="caution">
    <text evidence="4">The sequence shown here is derived from an EMBL/GenBank/DDBJ whole genome shotgun (WGS) entry which is preliminary data.</text>
</comment>
<dbReference type="InterPro" id="IPR011162">
    <property type="entry name" value="MHC_I/II-like_Ag-recog"/>
</dbReference>
<sequence length="92" mass="9864">MAPALGLGALLGLLGLLGGPGGATRVLHSLHYLDVAVSEPSPGVPQYTSIGFVDGIPFTRYDSERGRLEPLTQWMKDGVDPEYCDEQTQINH</sequence>
<dbReference type="SUPFAM" id="SSF54452">
    <property type="entry name" value="MHC antigen-recognition domain"/>
    <property type="match status" value="1"/>
</dbReference>
<evidence type="ECO:0000256" key="2">
    <source>
        <dbReference type="SAM" id="SignalP"/>
    </source>
</evidence>
<evidence type="ECO:0000259" key="3">
    <source>
        <dbReference type="Pfam" id="PF00129"/>
    </source>
</evidence>
<dbReference type="InterPro" id="IPR011161">
    <property type="entry name" value="MHC_I-like_Ag-recog"/>
</dbReference>
<dbReference type="InterPro" id="IPR050208">
    <property type="entry name" value="MHC_class-I_related"/>
</dbReference>
<keyword evidence="2" id="KW-0732">Signal</keyword>
<dbReference type="Pfam" id="PF00129">
    <property type="entry name" value="MHC_I"/>
    <property type="match status" value="1"/>
</dbReference>
<evidence type="ECO:0000313" key="4">
    <source>
        <dbReference type="EMBL" id="TRZ07586.1"/>
    </source>
</evidence>
<gene>
    <name evidence="4" type="ORF">HGM15179_019525</name>
</gene>
<feature type="domain" description="MHC class I-like antigen recognition-like" evidence="3">
    <location>
        <begin position="28"/>
        <end position="90"/>
    </location>
</feature>
<keyword evidence="5" id="KW-1185">Reference proteome</keyword>
<dbReference type="Proteomes" id="UP000796761">
    <property type="component" value="Unassembled WGS sequence"/>
</dbReference>
<dbReference type="PANTHER" id="PTHR16675:SF235">
    <property type="entry name" value="SHKT DOMAIN-CONTAINING PROTEIN"/>
    <property type="match status" value="1"/>
</dbReference>
<dbReference type="PANTHER" id="PTHR16675">
    <property type="entry name" value="MHC CLASS I-RELATED"/>
    <property type="match status" value="1"/>
</dbReference>
<dbReference type="Gene3D" id="3.30.500.10">
    <property type="entry name" value="MHC class I-like antigen recognition-like"/>
    <property type="match status" value="1"/>
</dbReference>
<accession>A0A8K1DAG5</accession>
<organism evidence="4 5">
    <name type="scientific">Zosterops borbonicus</name>
    <dbReference type="NCBI Taxonomy" id="364589"/>
    <lineage>
        <taxon>Eukaryota</taxon>
        <taxon>Metazoa</taxon>
        <taxon>Chordata</taxon>
        <taxon>Craniata</taxon>
        <taxon>Vertebrata</taxon>
        <taxon>Euteleostomi</taxon>
        <taxon>Archelosauria</taxon>
        <taxon>Archosauria</taxon>
        <taxon>Dinosauria</taxon>
        <taxon>Saurischia</taxon>
        <taxon>Theropoda</taxon>
        <taxon>Coelurosauria</taxon>
        <taxon>Aves</taxon>
        <taxon>Neognathae</taxon>
        <taxon>Neoaves</taxon>
        <taxon>Telluraves</taxon>
        <taxon>Australaves</taxon>
        <taxon>Passeriformes</taxon>
        <taxon>Sylvioidea</taxon>
        <taxon>Zosteropidae</taxon>
        <taxon>Zosterops</taxon>
    </lineage>
</organism>
<dbReference type="OrthoDB" id="8936120at2759"/>
<protein>
    <recommendedName>
        <fullName evidence="3">MHC class I-like antigen recognition-like domain-containing protein</fullName>
    </recommendedName>
</protein>
<dbReference type="InterPro" id="IPR037055">
    <property type="entry name" value="MHC_I-like_Ag-recog_sf"/>
</dbReference>
<name>A0A8K1DAG5_9PASS</name>
<evidence type="ECO:0000256" key="1">
    <source>
        <dbReference type="ARBA" id="ARBA00023180"/>
    </source>
</evidence>
<dbReference type="GO" id="GO:0009897">
    <property type="term" value="C:external side of plasma membrane"/>
    <property type="evidence" value="ECO:0007669"/>
    <property type="project" value="TreeGrafter"/>
</dbReference>
<dbReference type="GO" id="GO:0005615">
    <property type="term" value="C:extracellular space"/>
    <property type="evidence" value="ECO:0007669"/>
    <property type="project" value="TreeGrafter"/>
</dbReference>
<dbReference type="EMBL" id="SWJQ01001715">
    <property type="protein sequence ID" value="TRZ07586.1"/>
    <property type="molecule type" value="Genomic_DNA"/>
</dbReference>
<proteinExistence type="predicted"/>
<feature type="signal peptide" evidence="2">
    <location>
        <begin position="1"/>
        <end position="23"/>
    </location>
</feature>
<feature type="chain" id="PRO_5035434586" description="MHC class I-like antigen recognition-like domain-containing protein" evidence="2">
    <location>
        <begin position="24"/>
        <end position="92"/>
    </location>
</feature>